<reference evidence="1" key="1">
    <citation type="journal article" date="2023" name="Insect Mol. Biol.">
        <title>Genome sequencing provides insights into the evolution of gene families encoding plant cell wall-degrading enzymes in longhorned beetles.</title>
        <authorList>
            <person name="Shin N.R."/>
            <person name="Okamura Y."/>
            <person name="Kirsch R."/>
            <person name="Pauchet Y."/>
        </authorList>
    </citation>
    <scope>NUCLEOTIDE SEQUENCE</scope>
    <source>
        <strain evidence="1">RBIC_L_NR</strain>
    </source>
</reference>
<organism evidence="1 2">
    <name type="scientific">Rhamnusium bicolor</name>
    <dbReference type="NCBI Taxonomy" id="1586634"/>
    <lineage>
        <taxon>Eukaryota</taxon>
        <taxon>Metazoa</taxon>
        <taxon>Ecdysozoa</taxon>
        <taxon>Arthropoda</taxon>
        <taxon>Hexapoda</taxon>
        <taxon>Insecta</taxon>
        <taxon>Pterygota</taxon>
        <taxon>Neoptera</taxon>
        <taxon>Endopterygota</taxon>
        <taxon>Coleoptera</taxon>
        <taxon>Polyphaga</taxon>
        <taxon>Cucujiformia</taxon>
        <taxon>Chrysomeloidea</taxon>
        <taxon>Cerambycidae</taxon>
        <taxon>Lepturinae</taxon>
        <taxon>Rhagiini</taxon>
        <taxon>Rhamnusium</taxon>
    </lineage>
</organism>
<comment type="caution">
    <text evidence="1">The sequence shown here is derived from an EMBL/GenBank/DDBJ whole genome shotgun (WGS) entry which is preliminary data.</text>
</comment>
<dbReference type="Proteomes" id="UP001162156">
    <property type="component" value="Unassembled WGS sequence"/>
</dbReference>
<accession>A0AAV8WYB8</accession>
<dbReference type="AlphaFoldDB" id="A0AAV8WYB8"/>
<protein>
    <submittedName>
        <fullName evidence="1">Uncharacterized protein</fullName>
    </submittedName>
</protein>
<dbReference type="EMBL" id="JANEYF010004595">
    <property type="protein sequence ID" value="KAJ8930611.1"/>
    <property type="molecule type" value="Genomic_DNA"/>
</dbReference>
<evidence type="ECO:0000313" key="1">
    <source>
        <dbReference type="EMBL" id="KAJ8930611.1"/>
    </source>
</evidence>
<proteinExistence type="predicted"/>
<keyword evidence="2" id="KW-1185">Reference proteome</keyword>
<evidence type="ECO:0000313" key="2">
    <source>
        <dbReference type="Proteomes" id="UP001162156"/>
    </source>
</evidence>
<sequence>MRYTKSIMIYMTTTRMLSVTPKVRTKLIKFRYGSSRGQQASHAQEFPGKQVLASSSVQSGEAIWDFQIPPRWRRRPLDEDEIAVINNGVLCKVKVILWVDLL</sequence>
<name>A0AAV8WYB8_9CUCU</name>
<gene>
    <name evidence="1" type="ORF">NQ314_016524</name>
</gene>